<keyword evidence="1" id="KW-0813">Transport</keyword>
<proteinExistence type="predicted"/>
<protein>
    <submittedName>
        <fullName evidence="6">ABC transporter ATP-binding protein</fullName>
    </submittedName>
</protein>
<evidence type="ECO:0000259" key="5">
    <source>
        <dbReference type="PROSITE" id="PS50893"/>
    </source>
</evidence>
<keyword evidence="4" id="KW-0472">Membrane</keyword>
<evidence type="ECO:0000256" key="3">
    <source>
        <dbReference type="ARBA" id="ARBA00022840"/>
    </source>
</evidence>
<dbReference type="GO" id="GO:0005524">
    <property type="term" value="F:ATP binding"/>
    <property type="evidence" value="ECO:0007669"/>
    <property type="project" value="UniProtKB-KW"/>
</dbReference>
<comment type="caution">
    <text evidence="6">The sequence shown here is derived from an EMBL/GenBank/DDBJ whole genome shotgun (WGS) entry which is preliminary data.</text>
</comment>
<evidence type="ECO:0000313" key="7">
    <source>
        <dbReference type="Proteomes" id="UP000648239"/>
    </source>
</evidence>
<sequence length="406" mass="42386">MMIRFHLTSGARLSLRAAAPAVGAVVLVVGLSPNPGALFEALAVQLTTTRVPGSPAPLIAAVLCFLLAFAAGRRLLPAVRGWLLHLPVSGPAHFRAFTVAVLAAQIPVLAAWLGLWLYGAASGIDVAGSRLALIPAAGLAATLSAATWSRVRLAHRKRATGQTGTPAPPALMPLWIAWRAAGPRLVQGFLAAALPLAALNLFLRNNDLAPSPAEGAGKSTLLRVAAGIEKPENGTVTINGLDLWDQEAAARAGLAFLPDHADLTPYATLAETLGMVCRVRCQPAGLAGERLEQVGLAMLSGRSIRELSFGQRRRAMLAAVMIGEPPVLLLDEPLDGMDAEMRLFILDWIQARLSAGAAILTASHEMDTFGPLADRAVGMKDGQVLASVDRPGQEALDHLARGVAPA</sequence>
<accession>A0A8J6Y5T6</accession>
<reference evidence="6 7" key="1">
    <citation type="submission" date="2020-08" db="EMBL/GenBank/DDBJ databases">
        <title>Acidobacteriota in marine sediments use diverse sulfur dissimilation pathways.</title>
        <authorList>
            <person name="Wasmund K."/>
        </authorList>
    </citation>
    <scope>NUCLEOTIDE SEQUENCE [LARGE SCALE GENOMIC DNA]</scope>
    <source>
        <strain evidence="6">MAG AM4</strain>
    </source>
</reference>
<evidence type="ECO:0000256" key="2">
    <source>
        <dbReference type="ARBA" id="ARBA00022741"/>
    </source>
</evidence>
<organism evidence="6 7">
    <name type="scientific">Candidatus Polarisedimenticola svalbardensis</name>
    <dbReference type="NCBI Taxonomy" id="2886004"/>
    <lineage>
        <taxon>Bacteria</taxon>
        <taxon>Pseudomonadati</taxon>
        <taxon>Acidobacteriota</taxon>
        <taxon>Candidatus Polarisedimenticolia</taxon>
        <taxon>Candidatus Polarisedimenticolales</taxon>
        <taxon>Candidatus Polarisedimenticolaceae</taxon>
        <taxon>Candidatus Polarisedimenticola</taxon>
    </lineage>
</organism>
<gene>
    <name evidence="6" type="ORF">IFK94_11415</name>
</gene>
<evidence type="ECO:0000256" key="1">
    <source>
        <dbReference type="ARBA" id="ARBA00022448"/>
    </source>
</evidence>
<feature type="transmembrane region" description="Helical" evidence="4">
    <location>
        <begin position="57"/>
        <end position="76"/>
    </location>
</feature>
<evidence type="ECO:0000256" key="4">
    <source>
        <dbReference type="SAM" id="Phobius"/>
    </source>
</evidence>
<feature type="domain" description="ABC transporter" evidence="5">
    <location>
        <begin position="180"/>
        <end position="406"/>
    </location>
</feature>
<keyword evidence="4" id="KW-0812">Transmembrane</keyword>
<dbReference type="InterPro" id="IPR051782">
    <property type="entry name" value="ABC_Transporter_VariousFunc"/>
</dbReference>
<dbReference type="InterPro" id="IPR017871">
    <property type="entry name" value="ABC_transporter-like_CS"/>
</dbReference>
<feature type="transmembrane region" description="Helical" evidence="4">
    <location>
        <begin position="131"/>
        <end position="148"/>
    </location>
</feature>
<dbReference type="PANTHER" id="PTHR42939">
    <property type="entry name" value="ABC TRANSPORTER ATP-BINDING PROTEIN ALBC-RELATED"/>
    <property type="match status" value="1"/>
</dbReference>
<dbReference type="Proteomes" id="UP000648239">
    <property type="component" value="Unassembled WGS sequence"/>
</dbReference>
<dbReference type="SUPFAM" id="SSF52540">
    <property type="entry name" value="P-loop containing nucleoside triphosphate hydrolases"/>
    <property type="match status" value="1"/>
</dbReference>
<name>A0A8J6Y5T6_9BACT</name>
<dbReference type="InterPro" id="IPR003439">
    <property type="entry name" value="ABC_transporter-like_ATP-bd"/>
</dbReference>
<keyword evidence="2" id="KW-0547">Nucleotide-binding</keyword>
<feature type="transmembrane region" description="Helical" evidence="4">
    <location>
        <begin position="97"/>
        <end position="119"/>
    </location>
</feature>
<dbReference type="EMBL" id="JACXWD010000041">
    <property type="protein sequence ID" value="MBD3868724.1"/>
    <property type="molecule type" value="Genomic_DNA"/>
</dbReference>
<dbReference type="Gene3D" id="3.40.50.300">
    <property type="entry name" value="P-loop containing nucleotide triphosphate hydrolases"/>
    <property type="match status" value="1"/>
</dbReference>
<evidence type="ECO:0000313" key="6">
    <source>
        <dbReference type="EMBL" id="MBD3868724.1"/>
    </source>
</evidence>
<dbReference type="GO" id="GO:0016887">
    <property type="term" value="F:ATP hydrolysis activity"/>
    <property type="evidence" value="ECO:0007669"/>
    <property type="project" value="InterPro"/>
</dbReference>
<dbReference type="Pfam" id="PF00005">
    <property type="entry name" value="ABC_tran"/>
    <property type="match status" value="1"/>
</dbReference>
<dbReference type="PANTHER" id="PTHR42939:SF1">
    <property type="entry name" value="ABC TRANSPORTER ATP-BINDING PROTEIN ALBC-RELATED"/>
    <property type="match status" value="1"/>
</dbReference>
<dbReference type="AlphaFoldDB" id="A0A8J6Y5T6"/>
<dbReference type="InterPro" id="IPR027417">
    <property type="entry name" value="P-loop_NTPase"/>
</dbReference>
<dbReference type="PROSITE" id="PS50893">
    <property type="entry name" value="ABC_TRANSPORTER_2"/>
    <property type="match status" value="1"/>
</dbReference>
<dbReference type="PROSITE" id="PS00211">
    <property type="entry name" value="ABC_TRANSPORTER_1"/>
    <property type="match status" value="1"/>
</dbReference>
<keyword evidence="3 6" id="KW-0067">ATP-binding</keyword>
<keyword evidence="4" id="KW-1133">Transmembrane helix</keyword>